<dbReference type="PANTHER" id="PTHR11596">
    <property type="entry name" value="ALKALINE PHOSPHATASE"/>
    <property type="match status" value="1"/>
</dbReference>
<keyword evidence="1" id="KW-0597">Phosphoprotein</keyword>
<proteinExistence type="predicted"/>
<organism evidence="2">
    <name type="scientific">marine sediment metagenome</name>
    <dbReference type="NCBI Taxonomy" id="412755"/>
    <lineage>
        <taxon>unclassified sequences</taxon>
        <taxon>metagenomes</taxon>
        <taxon>ecological metagenomes</taxon>
    </lineage>
</organism>
<dbReference type="SUPFAM" id="SSF53649">
    <property type="entry name" value="Alkaline phosphatase-like"/>
    <property type="match status" value="1"/>
</dbReference>
<comment type="caution">
    <text evidence="2">The sequence shown here is derived from an EMBL/GenBank/DDBJ whole genome shotgun (WGS) entry which is preliminary data.</text>
</comment>
<gene>
    <name evidence="2" type="ORF">S01H1_04600</name>
</gene>
<protein>
    <recommendedName>
        <fullName evidence="3">Alkaline phosphatase</fullName>
    </recommendedName>
</protein>
<dbReference type="AlphaFoldDB" id="X0SV63"/>
<dbReference type="EMBL" id="BARS01002420">
    <property type="protein sequence ID" value="GAF85068.1"/>
    <property type="molecule type" value="Genomic_DNA"/>
</dbReference>
<dbReference type="Gene3D" id="3.40.720.10">
    <property type="entry name" value="Alkaline Phosphatase, subunit A"/>
    <property type="match status" value="1"/>
</dbReference>
<feature type="non-terminal residue" evidence="2">
    <location>
        <position position="119"/>
    </location>
</feature>
<evidence type="ECO:0008006" key="3">
    <source>
        <dbReference type="Google" id="ProtNLM"/>
    </source>
</evidence>
<dbReference type="InterPro" id="IPR017850">
    <property type="entry name" value="Alkaline_phosphatase_core_sf"/>
</dbReference>
<dbReference type="GO" id="GO:0004035">
    <property type="term" value="F:alkaline phosphatase activity"/>
    <property type="evidence" value="ECO:0007669"/>
    <property type="project" value="TreeGrafter"/>
</dbReference>
<dbReference type="PRINTS" id="PR00113">
    <property type="entry name" value="ALKPHPHTASE"/>
</dbReference>
<dbReference type="InterPro" id="IPR001952">
    <property type="entry name" value="Alkaline_phosphatase"/>
</dbReference>
<evidence type="ECO:0000256" key="1">
    <source>
        <dbReference type="ARBA" id="ARBA00022553"/>
    </source>
</evidence>
<evidence type="ECO:0000313" key="2">
    <source>
        <dbReference type="EMBL" id="GAF85068.1"/>
    </source>
</evidence>
<dbReference type="PANTHER" id="PTHR11596:SF5">
    <property type="entry name" value="ALKALINE PHOSPHATASE"/>
    <property type="match status" value="1"/>
</dbReference>
<accession>X0SV63</accession>
<name>X0SV63_9ZZZZ</name>
<sequence>MSRKSHLLVLFVVLLLPGPVSWAAVKNVILMIGDGMGFEHIKAASLYAYGEEGKLSFEQYYRGEVTTHSANSYRVSDRATDSAAAATAMATGQKVNKNVISEQSRRPIKTILEHLQEKG</sequence>
<reference evidence="2" key="1">
    <citation type="journal article" date="2014" name="Front. Microbiol.">
        <title>High frequency of phylogenetically diverse reductive dehalogenase-homologous genes in deep subseafloor sedimentary metagenomes.</title>
        <authorList>
            <person name="Kawai M."/>
            <person name="Futagami T."/>
            <person name="Toyoda A."/>
            <person name="Takaki Y."/>
            <person name="Nishi S."/>
            <person name="Hori S."/>
            <person name="Arai W."/>
            <person name="Tsubouchi T."/>
            <person name="Morono Y."/>
            <person name="Uchiyama I."/>
            <person name="Ito T."/>
            <person name="Fujiyama A."/>
            <person name="Inagaki F."/>
            <person name="Takami H."/>
        </authorList>
    </citation>
    <scope>NUCLEOTIDE SEQUENCE</scope>
    <source>
        <strain evidence="2">Expedition CK06-06</strain>
    </source>
</reference>
<dbReference type="Pfam" id="PF00245">
    <property type="entry name" value="Alk_phosphatase"/>
    <property type="match status" value="1"/>
</dbReference>